<name>A0A9P6TG91_9BASI</name>
<protein>
    <submittedName>
        <fullName evidence="1">Uncharacterized protein</fullName>
    </submittedName>
</protein>
<accession>A0A9P6TG91</accession>
<proteinExistence type="predicted"/>
<evidence type="ECO:0000313" key="1">
    <source>
        <dbReference type="EMBL" id="KAG0151521.1"/>
    </source>
</evidence>
<gene>
    <name evidence="1" type="ORF">CROQUDRAFT_650929</name>
</gene>
<sequence>MKVTRRREHTVSCLKSPQNPSQIQCLSVWGGGGPRAQKPTLVTHLHSIKVTDPSSS</sequence>
<dbReference type="AlphaFoldDB" id="A0A9P6TG91"/>
<reference evidence="1" key="1">
    <citation type="submission" date="2013-11" db="EMBL/GenBank/DDBJ databases">
        <title>Genome sequence of the fusiform rust pathogen reveals effectors for host alternation and coevolution with pine.</title>
        <authorList>
            <consortium name="DOE Joint Genome Institute"/>
            <person name="Smith K."/>
            <person name="Pendleton A."/>
            <person name="Kubisiak T."/>
            <person name="Anderson C."/>
            <person name="Salamov A."/>
            <person name="Aerts A."/>
            <person name="Riley R."/>
            <person name="Clum A."/>
            <person name="Lindquist E."/>
            <person name="Ence D."/>
            <person name="Campbell M."/>
            <person name="Kronenberg Z."/>
            <person name="Feau N."/>
            <person name="Dhillon B."/>
            <person name="Hamelin R."/>
            <person name="Burleigh J."/>
            <person name="Smith J."/>
            <person name="Yandell M."/>
            <person name="Nelson C."/>
            <person name="Grigoriev I."/>
            <person name="Davis J."/>
        </authorList>
    </citation>
    <scope>NUCLEOTIDE SEQUENCE</scope>
    <source>
        <strain evidence="1">G11</strain>
    </source>
</reference>
<comment type="caution">
    <text evidence="1">The sequence shown here is derived from an EMBL/GenBank/DDBJ whole genome shotgun (WGS) entry which is preliminary data.</text>
</comment>
<keyword evidence="2" id="KW-1185">Reference proteome</keyword>
<evidence type="ECO:0000313" key="2">
    <source>
        <dbReference type="Proteomes" id="UP000886653"/>
    </source>
</evidence>
<organism evidence="1 2">
    <name type="scientific">Cronartium quercuum f. sp. fusiforme G11</name>
    <dbReference type="NCBI Taxonomy" id="708437"/>
    <lineage>
        <taxon>Eukaryota</taxon>
        <taxon>Fungi</taxon>
        <taxon>Dikarya</taxon>
        <taxon>Basidiomycota</taxon>
        <taxon>Pucciniomycotina</taxon>
        <taxon>Pucciniomycetes</taxon>
        <taxon>Pucciniales</taxon>
        <taxon>Coleosporiaceae</taxon>
        <taxon>Cronartium</taxon>
    </lineage>
</organism>
<dbReference type="EMBL" id="MU167212">
    <property type="protein sequence ID" value="KAG0151521.1"/>
    <property type="molecule type" value="Genomic_DNA"/>
</dbReference>
<dbReference type="Proteomes" id="UP000886653">
    <property type="component" value="Unassembled WGS sequence"/>
</dbReference>